<sequence length="46" mass="5110">MPDLTSSRNDPPKAPTYGCPLWLLELAPPWPDHSELVKYSALPGTF</sequence>
<reference evidence="3" key="1">
    <citation type="submission" date="2017-02" db="UniProtKB">
        <authorList>
            <consortium name="WormBaseParasite"/>
        </authorList>
    </citation>
    <scope>IDENTIFICATION</scope>
</reference>
<keyword evidence="2" id="KW-1185">Reference proteome</keyword>
<protein>
    <submittedName>
        <fullName evidence="1 3">Uncharacterized protein</fullName>
    </submittedName>
</protein>
<proteinExistence type="predicted"/>
<dbReference type="Proteomes" id="UP000268014">
    <property type="component" value="Unassembled WGS sequence"/>
</dbReference>
<dbReference type="WBParaSite" id="HPLM_0000034301-mRNA-1">
    <property type="protein sequence ID" value="HPLM_0000034301-mRNA-1"/>
    <property type="gene ID" value="HPLM_0000034301"/>
</dbReference>
<dbReference type="AlphaFoldDB" id="A0A0N4VSS6"/>
<evidence type="ECO:0000313" key="2">
    <source>
        <dbReference type="Proteomes" id="UP000268014"/>
    </source>
</evidence>
<reference evidence="1 2" key="2">
    <citation type="submission" date="2018-11" db="EMBL/GenBank/DDBJ databases">
        <authorList>
            <consortium name="Pathogen Informatics"/>
        </authorList>
    </citation>
    <scope>NUCLEOTIDE SEQUENCE [LARGE SCALE GENOMIC DNA]</scope>
    <source>
        <strain evidence="1 2">MHpl1</strain>
    </source>
</reference>
<accession>A0A0N4VSS6</accession>
<gene>
    <name evidence="1" type="ORF">HPLM_LOCUS344</name>
</gene>
<evidence type="ECO:0000313" key="3">
    <source>
        <dbReference type="WBParaSite" id="HPLM_0000034301-mRNA-1"/>
    </source>
</evidence>
<dbReference type="EMBL" id="UZAF01000214">
    <property type="protein sequence ID" value="VDO05131.1"/>
    <property type="molecule type" value="Genomic_DNA"/>
</dbReference>
<name>A0A0N4VSS6_HAEPC</name>
<evidence type="ECO:0000313" key="1">
    <source>
        <dbReference type="EMBL" id="VDO05131.1"/>
    </source>
</evidence>
<organism evidence="3">
    <name type="scientific">Haemonchus placei</name>
    <name type="common">Barber's pole worm</name>
    <dbReference type="NCBI Taxonomy" id="6290"/>
    <lineage>
        <taxon>Eukaryota</taxon>
        <taxon>Metazoa</taxon>
        <taxon>Ecdysozoa</taxon>
        <taxon>Nematoda</taxon>
        <taxon>Chromadorea</taxon>
        <taxon>Rhabditida</taxon>
        <taxon>Rhabditina</taxon>
        <taxon>Rhabditomorpha</taxon>
        <taxon>Strongyloidea</taxon>
        <taxon>Trichostrongylidae</taxon>
        <taxon>Haemonchus</taxon>
    </lineage>
</organism>